<evidence type="ECO:0000313" key="3">
    <source>
        <dbReference type="Proteomes" id="UP000469185"/>
    </source>
</evidence>
<protein>
    <submittedName>
        <fullName evidence="2">Acyl-CoA thioesterase</fullName>
    </submittedName>
</protein>
<gene>
    <name evidence="2" type="ORF">G1H11_19430</name>
</gene>
<dbReference type="CDD" id="cd00586">
    <property type="entry name" value="4HBT"/>
    <property type="match status" value="2"/>
</dbReference>
<dbReference type="EMBL" id="JAAGOB010000011">
    <property type="protein sequence ID" value="NED97474.1"/>
    <property type="molecule type" value="Genomic_DNA"/>
</dbReference>
<dbReference type="InterPro" id="IPR029069">
    <property type="entry name" value="HotDog_dom_sf"/>
</dbReference>
<dbReference type="PANTHER" id="PTHR31793">
    <property type="entry name" value="4-HYDROXYBENZOYL-COA THIOESTERASE FAMILY MEMBER"/>
    <property type="match status" value="1"/>
</dbReference>
<reference evidence="2 3" key="1">
    <citation type="submission" date="2020-02" db="EMBL/GenBank/DDBJ databases">
        <authorList>
            <person name="Li X.-J."/>
            <person name="Feng X.-M."/>
        </authorList>
    </citation>
    <scope>NUCLEOTIDE SEQUENCE [LARGE SCALE GENOMIC DNA]</scope>
    <source>
        <strain evidence="2 3">CGMCC 4.7225</strain>
    </source>
</reference>
<feature type="compositionally biased region" description="Basic and acidic residues" evidence="1">
    <location>
        <begin position="147"/>
        <end position="158"/>
    </location>
</feature>
<sequence length="290" mass="32989">MTRHIAHVPLRWADMDSYGHVNNVVYLRYLQEARVDMLFVHAPKRGAGSFQRGSVVSRHDIGYLAPLRFRARPLQVETWVREVRNSTFTLGYEVVDADDDARRVYACATTTLVPYDLERGRARRLTAEEKAVLEGHLETDGPVPRTRRPDPDGKPDKKHVYQCAVRFDDLDSYGHVNNVIFAEYLQEARIDFAQRHLLGVVDAHQGSVVAGQSIDYLAPVPFRTQPLQVDVWVTHIGESSFEVAYDVRDEERLYARATSTLVTYDVGAQRPRKITAAEHAALEPFMGEEQ</sequence>
<dbReference type="Proteomes" id="UP000469185">
    <property type="component" value="Unassembled WGS sequence"/>
</dbReference>
<evidence type="ECO:0000256" key="1">
    <source>
        <dbReference type="SAM" id="MobiDB-lite"/>
    </source>
</evidence>
<name>A0A6N9YR66_9ACTN</name>
<dbReference type="PANTHER" id="PTHR31793:SF24">
    <property type="entry name" value="LONG-CHAIN ACYL-COA THIOESTERASE FADM"/>
    <property type="match status" value="1"/>
</dbReference>
<dbReference type="InterPro" id="IPR050563">
    <property type="entry name" value="4-hydroxybenzoyl-CoA_TE"/>
</dbReference>
<dbReference type="Pfam" id="PF13279">
    <property type="entry name" value="4HBT_2"/>
    <property type="match status" value="2"/>
</dbReference>
<accession>A0A6N9YR66</accession>
<dbReference type="AlphaFoldDB" id="A0A6N9YR66"/>
<proteinExistence type="predicted"/>
<dbReference type="Gene3D" id="3.10.129.10">
    <property type="entry name" value="Hotdog Thioesterase"/>
    <property type="match status" value="2"/>
</dbReference>
<dbReference type="RefSeq" id="WP_163820248.1">
    <property type="nucleotide sequence ID" value="NZ_JAAGOB010000011.1"/>
</dbReference>
<feature type="region of interest" description="Disordered" evidence="1">
    <location>
        <begin position="133"/>
        <end position="158"/>
    </location>
</feature>
<evidence type="ECO:0000313" key="2">
    <source>
        <dbReference type="EMBL" id="NED97474.1"/>
    </source>
</evidence>
<organism evidence="2 3">
    <name type="scientific">Phytoactinopolyspora alkaliphila</name>
    <dbReference type="NCBI Taxonomy" id="1783498"/>
    <lineage>
        <taxon>Bacteria</taxon>
        <taxon>Bacillati</taxon>
        <taxon>Actinomycetota</taxon>
        <taxon>Actinomycetes</taxon>
        <taxon>Jiangellales</taxon>
        <taxon>Jiangellaceae</taxon>
        <taxon>Phytoactinopolyspora</taxon>
    </lineage>
</organism>
<dbReference type="SUPFAM" id="SSF54637">
    <property type="entry name" value="Thioesterase/thiol ester dehydrase-isomerase"/>
    <property type="match status" value="2"/>
</dbReference>
<comment type="caution">
    <text evidence="2">The sequence shown here is derived from an EMBL/GenBank/DDBJ whole genome shotgun (WGS) entry which is preliminary data.</text>
</comment>
<dbReference type="GO" id="GO:0047617">
    <property type="term" value="F:fatty acyl-CoA hydrolase activity"/>
    <property type="evidence" value="ECO:0007669"/>
    <property type="project" value="TreeGrafter"/>
</dbReference>
<keyword evidence="3" id="KW-1185">Reference proteome</keyword>